<dbReference type="GO" id="GO:0008484">
    <property type="term" value="F:sulfuric ester hydrolase activity"/>
    <property type="evidence" value="ECO:0007669"/>
    <property type="project" value="TreeGrafter"/>
</dbReference>
<proteinExistence type="predicted"/>
<protein>
    <recommendedName>
        <fullName evidence="3">Sulfatase N-terminal domain-containing protein</fullName>
    </recommendedName>
</protein>
<dbReference type="InterPro" id="IPR000917">
    <property type="entry name" value="Sulfatase_N"/>
</dbReference>
<organism evidence="4">
    <name type="scientific">marine sediment metagenome</name>
    <dbReference type="NCBI Taxonomy" id="412755"/>
    <lineage>
        <taxon>unclassified sequences</taxon>
        <taxon>metagenomes</taxon>
        <taxon>ecological metagenomes</taxon>
    </lineage>
</organism>
<dbReference type="GO" id="GO:0005737">
    <property type="term" value="C:cytoplasm"/>
    <property type="evidence" value="ECO:0007669"/>
    <property type="project" value="TreeGrafter"/>
</dbReference>
<evidence type="ECO:0000313" key="4">
    <source>
        <dbReference type="EMBL" id="KKK52198.1"/>
    </source>
</evidence>
<name>A0A0F8W6F2_9ZZZZ</name>
<reference evidence="4" key="1">
    <citation type="journal article" date="2015" name="Nature">
        <title>Complex archaea that bridge the gap between prokaryotes and eukaryotes.</title>
        <authorList>
            <person name="Spang A."/>
            <person name="Saw J.H."/>
            <person name="Jorgensen S.L."/>
            <person name="Zaremba-Niedzwiedzka K."/>
            <person name="Martijn J."/>
            <person name="Lind A.E."/>
            <person name="van Eijk R."/>
            <person name="Schleper C."/>
            <person name="Guy L."/>
            <person name="Ettema T.J."/>
        </authorList>
    </citation>
    <scope>NUCLEOTIDE SEQUENCE</scope>
</reference>
<dbReference type="EMBL" id="LAZR01067143">
    <property type="protein sequence ID" value="KKK52198.1"/>
    <property type="molecule type" value="Genomic_DNA"/>
</dbReference>
<sequence length="279" mass="32078">MLEFTSHPYEGTLFDEDDNPVEFKGWRTDFLTERAIEFMSRPTDEPFYLMVSYLEPHFQNDMKRFVAPDGYAERYANCPVPPDLRSEPGDWGLELGDYYGLCAKLDENLGQILACLDERGLTGDTIVAFTSDHGCHFRTRNSEYKRSCHESSIRIPLVFQGPLFDRRLVVPEPVSLVDVPATLLAAAGMDVPPVMQGRSMLGLLDRQVDDWPEEAFFEISEAEVGRGIRTDRWKYSVFAPEADPRKDARADTYIERYLYDLYADPYEQVNLVGRAQFRQ</sequence>
<gene>
    <name evidence="4" type="ORF">LCGC14_3107340</name>
</gene>
<evidence type="ECO:0000259" key="3">
    <source>
        <dbReference type="Pfam" id="PF00884"/>
    </source>
</evidence>
<dbReference type="SUPFAM" id="SSF53649">
    <property type="entry name" value="Alkaline phosphatase-like"/>
    <property type="match status" value="1"/>
</dbReference>
<dbReference type="Gene3D" id="3.40.720.10">
    <property type="entry name" value="Alkaline Phosphatase, subunit A"/>
    <property type="match status" value="2"/>
</dbReference>
<keyword evidence="2" id="KW-0378">Hydrolase</keyword>
<accession>A0A0F8W6F2</accession>
<dbReference type="PANTHER" id="PTHR45953:SF1">
    <property type="entry name" value="IDURONATE 2-SULFATASE"/>
    <property type="match status" value="1"/>
</dbReference>
<feature type="domain" description="Sulfatase N-terminal" evidence="3">
    <location>
        <begin position="24"/>
        <end position="189"/>
    </location>
</feature>
<dbReference type="AlphaFoldDB" id="A0A0F8W6F2"/>
<feature type="non-terminal residue" evidence="4">
    <location>
        <position position="279"/>
    </location>
</feature>
<evidence type="ECO:0000256" key="1">
    <source>
        <dbReference type="ARBA" id="ARBA00022723"/>
    </source>
</evidence>
<dbReference type="InterPro" id="IPR017850">
    <property type="entry name" value="Alkaline_phosphatase_core_sf"/>
</dbReference>
<keyword evidence="1" id="KW-0479">Metal-binding</keyword>
<evidence type="ECO:0000256" key="2">
    <source>
        <dbReference type="ARBA" id="ARBA00022801"/>
    </source>
</evidence>
<comment type="caution">
    <text evidence="4">The sequence shown here is derived from an EMBL/GenBank/DDBJ whole genome shotgun (WGS) entry which is preliminary data.</text>
</comment>
<dbReference type="PANTHER" id="PTHR45953">
    <property type="entry name" value="IDURONATE 2-SULFATASE"/>
    <property type="match status" value="1"/>
</dbReference>
<dbReference type="GO" id="GO:0046872">
    <property type="term" value="F:metal ion binding"/>
    <property type="evidence" value="ECO:0007669"/>
    <property type="project" value="UniProtKB-KW"/>
</dbReference>
<dbReference type="Pfam" id="PF00884">
    <property type="entry name" value="Sulfatase"/>
    <property type="match status" value="1"/>
</dbReference>